<accession>I3RZW1</accession>
<evidence type="ECO:0000256" key="1">
    <source>
        <dbReference type="SAM" id="MobiDB-lite"/>
    </source>
</evidence>
<reference evidence="2" key="1">
    <citation type="submission" date="2012-05" db="EMBL/GenBank/DDBJ databases">
        <authorList>
            <person name="Krishnakumar V."/>
            <person name="Cheung F."/>
            <person name="Xiao Y."/>
            <person name="Chan A."/>
            <person name="Moskal W.A."/>
            <person name="Town C.D."/>
        </authorList>
    </citation>
    <scope>NUCLEOTIDE SEQUENCE</scope>
</reference>
<feature type="compositionally biased region" description="Pro residues" evidence="1">
    <location>
        <begin position="13"/>
        <end position="22"/>
    </location>
</feature>
<dbReference type="InterPro" id="IPR006461">
    <property type="entry name" value="PLAC_motif_containing"/>
</dbReference>
<feature type="region of interest" description="Disordered" evidence="1">
    <location>
        <begin position="1"/>
        <end position="22"/>
    </location>
</feature>
<sequence>MYKTVAGSTDCQPTPPPPPQPPVEWSTGLCDCFSDYDNCCLMYWCPCVTFGRIAEIVDKGSASCGASGFYFVQLGGLYSANYRTKIRSQYNLKGNNCLDCLTHCFCSRCALCQEYRELEKQGFNMKINVYLILISSFFLRIIN</sequence>
<evidence type="ECO:0000313" key="2">
    <source>
        <dbReference type="EMBL" id="AFK33553.1"/>
    </source>
</evidence>
<dbReference type="EMBL" id="BT133758">
    <property type="protein sequence ID" value="AFK33553.1"/>
    <property type="molecule type" value="mRNA"/>
</dbReference>
<feature type="compositionally biased region" description="Polar residues" evidence="1">
    <location>
        <begin position="1"/>
        <end position="11"/>
    </location>
</feature>
<proteinExistence type="evidence at transcript level"/>
<organism evidence="2">
    <name type="scientific">Lotus japonicus</name>
    <name type="common">Lotus corniculatus var. japonicus</name>
    <dbReference type="NCBI Taxonomy" id="34305"/>
    <lineage>
        <taxon>Eukaryota</taxon>
        <taxon>Viridiplantae</taxon>
        <taxon>Streptophyta</taxon>
        <taxon>Embryophyta</taxon>
        <taxon>Tracheophyta</taxon>
        <taxon>Spermatophyta</taxon>
        <taxon>Magnoliopsida</taxon>
        <taxon>eudicotyledons</taxon>
        <taxon>Gunneridae</taxon>
        <taxon>Pentapetalae</taxon>
        <taxon>rosids</taxon>
        <taxon>fabids</taxon>
        <taxon>Fabales</taxon>
        <taxon>Fabaceae</taxon>
        <taxon>Papilionoideae</taxon>
        <taxon>50 kb inversion clade</taxon>
        <taxon>NPAAA clade</taxon>
        <taxon>Hologalegina</taxon>
        <taxon>robinioid clade</taxon>
        <taxon>Loteae</taxon>
        <taxon>Lotus</taxon>
    </lineage>
</organism>
<dbReference type="PANTHER" id="PTHR15907">
    <property type="entry name" value="DUF614 FAMILY PROTEIN-RELATED"/>
    <property type="match status" value="1"/>
</dbReference>
<name>I3RZW1_LOTJA</name>
<dbReference type="NCBIfam" id="TIGR01571">
    <property type="entry name" value="A_thal_Cys_rich"/>
    <property type="match status" value="1"/>
</dbReference>
<dbReference type="Pfam" id="PF04749">
    <property type="entry name" value="PLAC8"/>
    <property type="match status" value="1"/>
</dbReference>
<dbReference type="AlphaFoldDB" id="I3RZW1"/>
<protein>
    <submittedName>
        <fullName evidence="2">Uncharacterized protein</fullName>
    </submittedName>
</protein>